<feature type="transmembrane region" description="Helical" evidence="5">
    <location>
        <begin position="604"/>
        <end position="621"/>
    </location>
</feature>
<protein>
    <submittedName>
        <fullName evidence="8">Anoctamin-like protein At1g73020 isoform X1</fullName>
    </submittedName>
</protein>
<dbReference type="InterPro" id="IPR049452">
    <property type="entry name" value="Anoctamin_TM"/>
</dbReference>
<keyword evidence="7" id="KW-1185">Reference proteome</keyword>
<evidence type="ECO:0000256" key="4">
    <source>
        <dbReference type="ARBA" id="ARBA00023136"/>
    </source>
</evidence>
<sequence length="668" mass="77012">MKVEGEEQTVFEIALVFSKKEENGETEDEGSRYDAFDLLVEELKKTGLLVEAVPGLAHEFIKLAAPLEALGKAAAELQIRKRTNIGMDLAFDWDQVKAFVKQADGSLFSWCERHHCYHHLTYGIVNKSKLSVPLKYGCKNFYWEPWEPLLRKLETEGILKQVFPLHDEQKKKEMLRSWALNFWDVTRQPIDDIYLYFGAKIAIYFAFLGMYTRWLLFPAALGIVLHLVDFGSLQYLALPVFFISIISWAVFFFQFWKRKNYALITSSLSSRWNISYTVGTGPGYKIFGMDLNSRKHPLVSAKKFEEDNAKEKKAYQRDEWLGRLKRIRNDTVIILSIICLQLPFELAYAHLYEKIGSDIIKFGLTAVYLLFIQYFTRFGGKVSADLIKNENIDNEDFRADSLIYKLFGLYFMQTYIGVFYHALLHRNIMTLRKVLIQRLIVSEVFENLLENSLPYLKYSYKKFGTVRLKKKHNKGSSIGKIKVNSRVEKEYLKSAYSASIGSELEDGLFDDFLELALQFGMIMMFASAFPLTFAFAVVNNIMEIRTDALKLLVMHKRPVPRATATIGAWLNIFQFLIVMSICTNCALLVCLYDEEGKWKLEPGLAAILVMEHILLLIKFGFSRFVPEEPAWVRASRVKNATHTPEVSRELLRTISGGENMMNPAQVIK</sequence>
<feature type="transmembrane region" description="Helical" evidence="5">
    <location>
        <begin position="515"/>
        <end position="541"/>
    </location>
</feature>
<evidence type="ECO:0000259" key="6">
    <source>
        <dbReference type="Pfam" id="PF04547"/>
    </source>
</evidence>
<keyword evidence="3 5" id="KW-1133">Transmembrane helix</keyword>
<feature type="transmembrane region" description="Helical" evidence="5">
    <location>
        <begin position="402"/>
        <end position="423"/>
    </location>
</feature>
<dbReference type="InterPro" id="IPR007632">
    <property type="entry name" value="Anoctamin"/>
</dbReference>
<feature type="transmembrane region" description="Helical" evidence="5">
    <location>
        <begin position="332"/>
        <end position="352"/>
    </location>
</feature>
<proteinExistence type="predicted"/>
<name>A0A9R0K6F7_SPIOL</name>
<keyword evidence="4 5" id="KW-0472">Membrane</keyword>
<accession>A0A9R0K6F7</accession>
<reference evidence="7" key="1">
    <citation type="journal article" date="2021" name="Nat. Commun.">
        <title>Genomic analyses provide insights into spinach domestication and the genetic basis of agronomic traits.</title>
        <authorList>
            <person name="Cai X."/>
            <person name="Sun X."/>
            <person name="Xu C."/>
            <person name="Sun H."/>
            <person name="Wang X."/>
            <person name="Ge C."/>
            <person name="Zhang Z."/>
            <person name="Wang Q."/>
            <person name="Fei Z."/>
            <person name="Jiao C."/>
            <person name="Wang Q."/>
        </authorList>
    </citation>
    <scope>NUCLEOTIDE SEQUENCE [LARGE SCALE GENOMIC DNA]</scope>
    <source>
        <strain evidence="7">cv. Varoflay</strain>
    </source>
</reference>
<dbReference type="PANTHER" id="PTHR12308">
    <property type="entry name" value="ANOCTAMIN"/>
    <property type="match status" value="1"/>
</dbReference>
<dbReference type="AlphaFoldDB" id="A0A9R0K6F7"/>
<feature type="transmembrane region" description="Helical" evidence="5">
    <location>
        <begin position="562"/>
        <end position="592"/>
    </location>
</feature>
<feature type="domain" description="Anoctamin transmembrane" evidence="6">
    <location>
        <begin position="193"/>
        <end position="637"/>
    </location>
</feature>
<dbReference type="Pfam" id="PF04547">
    <property type="entry name" value="Anoctamin"/>
    <property type="match status" value="1"/>
</dbReference>
<feature type="transmembrane region" description="Helical" evidence="5">
    <location>
        <begin position="236"/>
        <end position="256"/>
    </location>
</feature>
<comment type="subcellular location">
    <subcellularLocation>
        <location evidence="1">Membrane</location>
        <topology evidence="1">Multi-pass membrane protein</topology>
    </subcellularLocation>
</comment>
<evidence type="ECO:0000256" key="1">
    <source>
        <dbReference type="ARBA" id="ARBA00004141"/>
    </source>
</evidence>
<dbReference type="Proteomes" id="UP000813463">
    <property type="component" value="Chromosome 4"/>
</dbReference>
<dbReference type="GO" id="GO:0016020">
    <property type="term" value="C:membrane"/>
    <property type="evidence" value="ECO:0007669"/>
    <property type="project" value="UniProtKB-SubCell"/>
</dbReference>
<evidence type="ECO:0000256" key="2">
    <source>
        <dbReference type="ARBA" id="ARBA00022692"/>
    </source>
</evidence>
<dbReference type="GeneID" id="110799313"/>
<dbReference type="OrthoDB" id="296386at2759"/>
<feature type="transmembrane region" description="Helical" evidence="5">
    <location>
        <begin position="358"/>
        <end position="376"/>
    </location>
</feature>
<dbReference type="KEGG" id="soe:110799313"/>
<feature type="transmembrane region" description="Helical" evidence="5">
    <location>
        <begin position="193"/>
        <end position="216"/>
    </location>
</feature>
<keyword evidence="2 5" id="KW-0812">Transmembrane</keyword>
<evidence type="ECO:0000313" key="8">
    <source>
        <dbReference type="RefSeq" id="XP_021860244.1"/>
    </source>
</evidence>
<dbReference type="GO" id="GO:1902476">
    <property type="term" value="P:chloride transmembrane transport"/>
    <property type="evidence" value="ECO:0000318"/>
    <property type="project" value="GO_Central"/>
</dbReference>
<reference evidence="8" key="2">
    <citation type="submission" date="2025-08" db="UniProtKB">
        <authorList>
            <consortium name="RefSeq"/>
        </authorList>
    </citation>
    <scope>IDENTIFICATION</scope>
    <source>
        <tissue evidence="8">Leaf</tissue>
    </source>
</reference>
<dbReference type="GO" id="GO:0005254">
    <property type="term" value="F:chloride channel activity"/>
    <property type="evidence" value="ECO:0000318"/>
    <property type="project" value="GO_Central"/>
</dbReference>
<evidence type="ECO:0000256" key="3">
    <source>
        <dbReference type="ARBA" id="ARBA00022989"/>
    </source>
</evidence>
<evidence type="ECO:0000313" key="7">
    <source>
        <dbReference type="Proteomes" id="UP000813463"/>
    </source>
</evidence>
<evidence type="ECO:0000256" key="5">
    <source>
        <dbReference type="SAM" id="Phobius"/>
    </source>
</evidence>
<dbReference type="PANTHER" id="PTHR12308:SF73">
    <property type="entry name" value="ANOCTAMIN"/>
    <property type="match status" value="1"/>
</dbReference>
<gene>
    <name evidence="8" type="primary">LOC110799313</name>
</gene>
<dbReference type="RefSeq" id="XP_021860244.1">
    <property type="nucleotide sequence ID" value="XM_022004552.2"/>
</dbReference>
<organism evidence="7 8">
    <name type="scientific">Spinacia oleracea</name>
    <name type="common">Spinach</name>
    <dbReference type="NCBI Taxonomy" id="3562"/>
    <lineage>
        <taxon>Eukaryota</taxon>
        <taxon>Viridiplantae</taxon>
        <taxon>Streptophyta</taxon>
        <taxon>Embryophyta</taxon>
        <taxon>Tracheophyta</taxon>
        <taxon>Spermatophyta</taxon>
        <taxon>Magnoliopsida</taxon>
        <taxon>eudicotyledons</taxon>
        <taxon>Gunneridae</taxon>
        <taxon>Pentapetalae</taxon>
        <taxon>Caryophyllales</taxon>
        <taxon>Chenopodiaceae</taxon>
        <taxon>Chenopodioideae</taxon>
        <taxon>Anserineae</taxon>
        <taxon>Spinacia</taxon>
    </lineage>
</organism>